<protein>
    <submittedName>
        <fullName evidence="2">Uncharacterized protein</fullName>
    </submittedName>
</protein>
<proteinExistence type="predicted"/>
<dbReference type="Proteomes" id="UP000030742">
    <property type="component" value="Unassembled WGS sequence"/>
</dbReference>
<name>N6T9Y8_DENPD</name>
<sequence length="100" mass="11124">MVKPVVVFVIIVIIGSIHVQARSIDGLVRDNGIELPANEKISKRDTTAASENLQDASLPLEGPLLIQETELEQIDTIVKEREKRFLRDFGFPIGDVMGRL</sequence>
<feature type="signal peptide" evidence="1">
    <location>
        <begin position="1"/>
        <end position="21"/>
    </location>
</feature>
<evidence type="ECO:0000256" key="1">
    <source>
        <dbReference type="SAM" id="SignalP"/>
    </source>
</evidence>
<feature type="chain" id="PRO_5009707362" evidence="1">
    <location>
        <begin position="22"/>
        <end position="100"/>
    </location>
</feature>
<reference evidence="2 4" key="1">
    <citation type="journal article" date="2013" name="Genome Biol.">
        <title>Draft genome of the mountain pine beetle, Dendroctonus ponderosae Hopkins, a major forest pest.</title>
        <authorList>
            <person name="Keeling C.I."/>
            <person name="Yuen M.M."/>
            <person name="Liao N.Y."/>
            <person name="Docking T.R."/>
            <person name="Chan S.K."/>
            <person name="Taylor G.A."/>
            <person name="Palmquist D.L."/>
            <person name="Jackman S.D."/>
            <person name="Nguyen A."/>
            <person name="Li M."/>
            <person name="Henderson H."/>
            <person name="Janes J.K."/>
            <person name="Zhao Y."/>
            <person name="Pandoh P."/>
            <person name="Moore R."/>
            <person name="Sperling F.A."/>
            <person name="Huber D.P."/>
            <person name="Birol I."/>
            <person name="Jones S.J."/>
            <person name="Bohlmann J."/>
        </authorList>
    </citation>
    <scope>NUCLEOTIDE SEQUENCE</scope>
</reference>
<dbReference type="EMBL" id="KB632188">
    <property type="protein sequence ID" value="ERL89796.1"/>
    <property type="molecule type" value="Genomic_DNA"/>
</dbReference>
<evidence type="ECO:0000313" key="2">
    <source>
        <dbReference type="EMBL" id="ENN74543.1"/>
    </source>
</evidence>
<accession>N6T9Y8</accession>
<dbReference type="HOGENOM" id="CLU_2308867_0_0_1"/>
<evidence type="ECO:0000313" key="4">
    <source>
        <dbReference type="Proteomes" id="UP000030742"/>
    </source>
</evidence>
<dbReference type="AlphaFoldDB" id="N6T9Y8"/>
<evidence type="ECO:0000313" key="3">
    <source>
        <dbReference type="EMBL" id="ERL89796.1"/>
    </source>
</evidence>
<dbReference type="EMBL" id="KB741039">
    <property type="protein sequence ID" value="ENN74543.1"/>
    <property type="molecule type" value="Genomic_DNA"/>
</dbReference>
<feature type="non-terminal residue" evidence="2">
    <location>
        <position position="1"/>
    </location>
</feature>
<gene>
    <name evidence="3" type="ORF">D910_07157</name>
    <name evidence="2" type="ORF">YQE_08866</name>
</gene>
<organism evidence="2">
    <name type="scientific">Dendroctonus ponderosae</name>
    <name type="common">Mountain pine beetle</name>
    <dbReference type="NCBI Taxonomy" id="77166"/>
    <lineage>
        <taxon>Eukaryota</taxon>
        <taxon>Metazoa</taxon>
        <taxon>Ecdysozoa</taxon>
        <taxon>Arthropoda</taxon>
        <taxon>Hexapoda</taxon>
        <taxon>Insecta</taxon>
        <taxon>Pterygota</taxon>
        <taxon>Neoptera</taxon>
        <taxon>Endopterygota</taxon>
        <taxon>Coleoptera</taxon>
        <taxon>Polyphaga</taxon>
        <taxon>Cucujiformia</taxon>
        <taxon>Curculionidae</taxon>
        <taxon>Scolytinae</taxon>
        <taxon>Dendroctonus</taxon>
    </lineage>
</organism>
<keyword evidence="1" id="KW-0732">Signal</keyword>